<dbReference type="InterPro" id="IPR011738">
    <property type="entry name" value="Phage_CHP"/>
</dbReference>
<gene>
    <name evidence="1" type="ORF">MNBD_ALPHA08-499</name>
</gene>
<protein>
    <recommendedName>
        <fullName evidence="2">Gene Transfer Agent (GTA)</fullName>
    </recommendedName>
</protein>
<organism evidence="1">
    <name type="scientific">hydrothermal vent metagenome</name>
    <dbReference type="NCBI Taxonomy" id="652676"/>
    <lineage>
        <taxon>unclassified sequences</taxon>
        <taxon>metagenomes</taxon>
        <taxon>ecological metagenomes</taxon>
    </lineage>
</organism>
<reference evidence="1" key="1">
    <citation type="submission" date="2018-06" db="EMBL/GenBank/DDBJ databases">
        <authorList>
            <person name="Zhirakovskaya E."/>
        </authorList>
    </citation>
    <scope>NUCLEOTIDE SEQUENCE</scope>
</reference>
<dbReference type="InterPro" id="IPR021146">
    <property type="entry name" value="Phage_gp6-like_head-tail"/>
</dbReference>
<dbReference type="CDD" id="cd08054">
    <property type="entry name" value="gp6"/>
    <property type="match status" value="1"/>
</dbReference>
<evidence type="ECO:0000313" key="1">
    <source>
        <dbReference type="EMBL" id="VAV95986.1"/>
    </source>
</evidence>
<proteinExistence type="predicted"/>
<dbReference type="Pfam" id="PF05135">
    <property type="entry name" value="Phage_connect_1"/>
    <property type="match status" value="1"/>
</dbReference>
<dbReference type="InterPro" id="IPR006450">
    <property type="entry name" value="Phage_HK97_gp6-like"/>
</dbReference>
<dbReference type="EMBL" id="UOEC01000131">
    <property type="protein sequence ID" value="VAV95986.1"/>
    <property type="molecule type" value="Genomic_DNA"/>
</dbReference>
<dbReference type="Gene3D" id="1.10.3230.30">
    <property type="entry name" value="Phage gp6-like head-tail connector protein"/>
    <property type="match status" value="1"/>
</dbReference>
<evidence type="ECO:0008006" key="2">
    <source>
        <dbReference type="Google" id="ProtNLM"/>
    </source>
</evidence>
<sequence length="192" mass="20988">MPAILTVPPAVEPLSLAEAKEHLKVEVDVDDNQISRLITSARQHVEKQTDKVMIDQAWLIYLSDWPGSSEVKLPVAPISAVNDLRTWSNDGIASTVDPSHYYADLAGSPQKLVLRGSRIWLKPSQIANGIEIEVIAGYGPDGASVPAPLRTAMLMLITHWYENRQPDCAGVADGSIATNLQSLLAPYKRVRL</sequence>
<dbReference type="NCBIfam" id="TIGR02215">
    <property type="entry name" value="phage_chp_gp8"/>
    <property type="match status" value="1"/>
</dbReference>
<name>A0A3B0S5A8_9ZZZZ</name>
<dbReference type="NCBIfam" id="TIGR01560">
    <property type="entry name" value="put_DNA_pack"/>
    <property type="match status" value="2"/>
</dbReference>
<dbReference type="AlphaFoldDB" id="A0A3B0S5A8"/>
<accession>A0A3B0S5A8</accession>